<dbReference type="SUPFAM" id="SSF143631">
    <property type="entry name" value="ApbE-like"/>
    <property type="match status" value="1"/>
</dbReference>
<gene>
    <name evidence="1" type="ORF">ACFTOW_18170</name>
</gene>
<accession>A0ABW4EKY3</accession>
<dbReference type="NCBIfam" id="NF003322">
    <property type="entry name" value="PRK04334.1-2"/>
    <property type="match status" value="1"/>
</dbReference>
<proteinExistence type="predicted"/>
<dbReference type="InterPro" id="IPR003374">
    <property type="entry name" value="ApbE-like_sf"/>
</dbReference>
<dbReference type="InterPro" id="IPR007183">
    <property type="entry name" value="UPF0280"/>
</dbReference>
<reference evidence="2" key="1">
    <citation type="journal article" date="2019" name="Int. J. Syst. Evol. Microbiol.">
        <title>The Global Catalogue of Microorganisms (GCM) 10K type strain sequencing project: providing services to taxonomists for standard genome sequencing and annotation.</title>
        <authorList>
            <consortium name="The Broad Institute Genomics Platform"/>
            <consortium name="The Broad Institute Genome Sequencing Center for Infectious Disease"/>
            <person name="Wu L."/>
            <person name="Ma J."/>
        </authorList>
    </citation>
    <scope>NUCLEOTIDE SEQUENCE [LARGE SCALE GENOMIC DNA]</scope>
    <source>
        <strain evidence="2">CGMCC 1.12477</strain>
    </source>
</reference>
<dbReference type="RefSeq" id="WP_379918374.1">
    <property type="nucleotide sequence ID" value="NZ_JBHUDD010000157.1"/>
</dbReference>
<dbReference type="Proteomes" id="UP001597186">
    <property type="component" value="Unassembled WGS sequence"/>
</dbReference>
<dbReference type="Gene3D" id="3.10.520.10">
    <property type="entry name" value="ApbE-like domains"/>
    <property type="match status" value="1"/>
</dbReference>
<organism evidence="1 2">
    <name type="scientific">Lacimonas salitolerans</name>
    <dbReference type="NCBI Taxonomy" id="1323750"/>
    <lineage>
        <taxon>Bacteria</taxon>
        <taxon>Pseudomonadati</taxon>
        <taxon>Pseudomonadota</taxon>
        <taxon>Alphaproteobacteria</taxon>
        <taxon>Rhodobacterales</taxon>
        <taxon>Paracoccaceae</taxon>
        <taxon>Lacimonas</taxon>
    </lineage>
</organism>
<protein>
    <submittedName>
        <fullName evidence="1">UPF0280 family protein</fullName>
    </submittedName>
</protein>
<evidence type="ECO:0000313" key="2">
    <source>
        <dbReference type="Proteomes" id="UP001597186"/>
    </source>
</evidence>
<dbReference type="PIRSF" id="PIRSF006421">
    <property type="entry name" value="UCP006421"/>
    <property type="match status" value="1"/>
</dbReference>
<evidence type="ECO:0000313" key="1">
    <source>
        <dbReference type="EMBL" id="MFD1511311.1"/>
    </source>
</evidence>
<sequence length="296" mass="30363">MSGPVAALLPGQRLHLQHGPIDLIIGADGDRAGAFMAATARFETVLDELVAELPLLRQPVGQRPQNAVARRMHKACTPHAYDDVVTPMAAVAGSVADEVLAAMVDAAPLTRAYVNNGGDIALHLLGSARFTVGLGGLDGTALGRVAIDADSPVRGVATSGAGGRSLSLGIADSVTVLARSAAAADVAATLIANAVDLPGNPAIRRQPACEVQPDSDLGDRLVTVGVGTLREDEVTRALEAGLARAQAMRKRGLIEGASLMLRRQVRLVCHDAPQSGAVDIAHAGRPAAVGYSRTVN</sequence>
<name>A0ABW4EKY3_9RHOB</name>
<keyword evidence="2" id="KW-1185">Reference proteome</keyword>
<dbReference type="EMBL" id="JBHUDD010000157">
    <property type="protein sequence ID" value="MFD1511311.1"/>
    <property type="molecule type" value="Genomic_DNA"/>
</dbReference>
<comment type="caution">
    <text evidence="1">The sequence shown here is derived from an EMBL/GenBank/DDBJ whole genome shotgun (WGS) entry which is preliminary data.</text>
</comment>